<dbReference type="OrthoDB" id="10647910at2759"/>
<dbReference type="AlphaFoldDB" id="A0A0L6VTP8"/>
<evidence type="ECO:0000313" key="2">
    <source>
        <dbReference type="Proteomes" id="UP000037035"/>
    </source>
</evidence>
<evidence type="ECO:0000313" key="1">
    <source>
        <dbReference type="EMBL" id="KNZ64061.1"/>
    </source>
</evidence>
<dbReference type="Proteomes" id="UP000037035">
    <property type="component" value="Unassembled WGS sequence"/>
</dbReference>
<gene>
    <name evidence="1" type="ORF">VP01_10717g1</name>
</gene>
<name>A0A0L6VTP8_9BASI</name>
<reference evidence="1 2" key="1">
    <citation type="submission" date="2015-08" db="EMBL/GenBank/DDBJ databases">
        <title>Next Generation Sequencing and Analysis of the Genome of Puccinia sorghi L Schw, the Causal Agent of Maize Common Rust.</title>
        <authorList>
            <person name="Rochi L."/>
            <person name="Burguener G."/>
            <person name="Darino M."/>
            <person name="Turjanski A."/>
            <person name="Kreff E."/>
            <person name="Dieguez M.J."/>
            <person name="Sacco F."/>
        </authorList>
    </citation>
    <scope>NUCLEOTIDE SEQUENCE [LARGE SCALE GENOMIC DNA]</scope>
    <source>
        <strain evidence="1 2">RO10H11247</strain>
    </source>
</reference>
<dbReference type="EMBL" id="LAVV01000796">
    <property type="protein sequence ID" value="KNZ64061.1"/>
    <property type="molecule type" value="Genomic_DNA"/>
</dbReference>
<comment type="caution">
    <text evidence="1">The sequence shown here is derived from an EMBL/GenBank/DDBJ whole genome shotgun (WGS) entry which is preliminary data.</text>
</comment>
<proteinExistence type="predicted"/>
<organism evidence="1 2">
    <name type="scientific">Puccinia sorghi</name>
    <dbReference type="NCBI Taxonomy" id="27349"/>
    <lineage>
        <taxon>Eukaryota</taxon>
        <taxon>Fungi</taxon>
        <taxon>Dikarya</taxon>
        <taxon>Basidiomycota</taxon>
        <taxon>Pucciniomycotina</taxon>
        <taxon>Pucciniomycetes</taxon>
        <taxon>Pucciniales</taxon>
        <taxon>Pucciniaceae</taxon>
        <taxon>Puccinia</taxon>
    </lineage>
</organism>
<sequence length="157" mass="18305">MDLSHLNLEEFSSSVKDTVQDSENHVLASVLNSDVVEIISKKVFDGQIQRLNAIFHDLQSLRTEEEQYLDVDDLISKVQSNILQTVDYMYKQAIISAKAFKQFYQMGYTFQRAALNMYITQLINDYHDLDTDFSDVNPTSTLNKWYSAHFRTLYEEI</sequence>
<accession>A0A0L6VTP8</accession>
<keyword evidence="2" id="KW-1185">Reference proteome</keyword>
<protein>
    <submittedName>
        <fullName evidence="1">Uncharacterized protein</fullName>
    </submittedName>
</protein>
<dbReference type="VEuPathDB" id="FungiDB:VP01_10717g1"/>